<evidence type="ECO:0000256" key="1">
    <source>
        <dbReference type="SAM" id="MobiDB-lite"/>
    </source>
</evidence>
<name>A0AAV5WPB0_9BILA</name>
<protein>
    <submittedName>
        <fullName evidence="2">Uncharacterized protein</fullName>
    </submittedName>
</protein>
<dbReference type="AlphaFoldDB" id="A0AAV5WPB0"/>
<evidence type="ECO:0000313" key="3">
    <source>
        <dbReference type="Proteomes" id="UP001432322"/>
    </source>
</evidence>
<feature type="compositionally biased region" description="Polar residues" evidence="1">
    <location>
        <begin position="48"/>
        <end position="68"/>
    </location>
</feature>
<keyword evidence="3" id="KW-1185">Reference proteome</keyword>
<feature type="non-terminal residue" evidence="2">
    <location>
        <position position="91"/>
    </location>
</feature>
<organism evidence="2 3">
    <name type="scientific">Pristionchus fissidentatus</name>
    <dbReference type="NCBI Taxonomy" id="1538716"/>
    <lineage>
        <taxon>Eukaryota</taxon>
        <taxon>Metazoa</taxon>
        <taxon>Ecdysozoa</taxon>
        <taxon>Nematoda</taxon>
        <taxon>Chromadorea</taxon>
        <taxon>Rhabditida</taxon>
        <taxon>Rhabditina</taxon>
        <taxon>Diplogasteromorpha</taxon>
        <taxon>Diplogasteroidea</taxon>
        <taxon>Neodiplogasteridae</taxon>
        <taxon>Pristionchus</taxon>
    </lineage>
</organism>
<dbReference type="Proteomes" id="UP001432322">
    <property type="component" value="Unassembled WGS sequence"/>
</dbReference>
<dbReference type="EMBL" id="BTSY01000006">
    <property type="protein sequence ID" value="GMT34096.1"/>
    <property type="molecule type" value="Genomic_DNA"/>
</dbReference>
<comment type="caution">
    <text evidence="2">The sequence shown here is derived from an EMBL/GenBank/DDBJ whole genome shotgun (WGS) entry which is preliminary data.</text>
</comment>
<proteinExistence type="predicted"/>
<reference evidence="2" key="1">
    <citation type="submission" date="2023-10" db="EMBL/GenBank/DDBJ databases">
        <title>Genome assembly of Pristionchus species.</title>
        <authorList>
            <person name="Yoshida K."/>
            <person name="Sommer R.J."/>
        </authorList>
    </citation>
    <scope>NUCLEOTIDE SEQUENCE</scope>
    <source>
        <strain evidence="2">RS5133</strain>
    </source>
</reference>
<feature type="region of interest" description="Disordered" evidence="1">
    <location>
        <begin position="45"/>
        <end position="91"/>
    </location>
</feature>
<sequence>MFKCSLPSQALPSPPADSPTWIELSIRFIFSVGPKRIEYVKGAIPSGGSRSHCTSFSSVPESAVQSSHRANEKSTSRPRRLLVNLMRNERT</sequence>
<evidence type="ECO:0000313" key="2">
    <source>
        <dbReference type="EMBL" id="GMT34096.1"/>
    </source>
</evidence>
<accession>A0AAV5WPB0</accession>
<gene>
    <name evidence="2" type="ORF">PFISCL1PPCAC_25393</name>
</gene>